<evidence type="ECO:0000313" key="3">
    <source>
        <dbReference type="Proteomes" id="UP000886934"/>
    </source>
</evidence>
<protein>
    <submittedName>
        <fullName evidence="2">Uncharacterized protein</fullName>
    </submittedName>
</protein>
<sequence length="66" mass="7206">MGAIKINIHIVIKAGNKISSISPLREEDVALRALHNPYRKFPIADEDTNTPRALLSNPLSLSKIGS</sequence>
<gene>
    <name evidence="1" type="ORF">KAM348_41900</name>
    <name evidence="2" type="ORF">KAM351_42050</name>
</gene>
<proteinExistence type="predicted"/>
<dbReference type="EMBL" id="BPNL01000094">
    <property type="protein sequence ID" value="GJA56767.1"/>
    <property type="molecule type" value="Genomic_DNA"/>
</dbReference>
<dbReference type="EMBL" id="BPNN01000105">
    <property type="protein sequence ID" value="GJA65594.1"/>
    <property type="molecule type" value="Genomic_DNA"/>
</dbReference>
<evidence type="ECO:0000313" key="1">
    <source>
        <dbReference type="EMBL" id="GJA56767.1"/>
    </source>
</evidence>
<reference evidence="2" key="1">
    <citation type="submission" date="2021-07" db="EMBL/GenBank/DDBJ databases">
        <title>Draft genome sequence of carbapenem-resistant Aeromonas spp. in Japan.</title>
        <authorList>
            <person name="Maehana S."/>
            <person name="Suzuki M."/>
            <person name="Kitasato H."/>
        </authorList>
    </citation>
    <scope>NUCLEOTIDE SEQUENCE</scope>
    <source>
        <strain evidence="1">KAM348</strain>
        <strain evidence="2">KAM351</strain>
    </source>
</reference>
<dbReference type="Proteomes" id="UP000887009">
    <property type="component" value="Unassembled WGS sequence"/>
</dbReference>
<evidence type="ECO:0000313" key="2">
    <source>
        <dbReference type="EMBL" id="GJA65594.1"/>
    </source>
</evidence>
<dbReference type="AlphaFoldDB" id="A0AA37D0T0"/>
<comment type="caution">
    <text evidence="2">The sequence shown here is derived from an EMBL/GenBank/DDBJ whole genome shotgun (WGS) entry which is preliminary data.</text>
</comment>
<dbReference type="Proteomes" id="UP000886934">
    <property type="component" value="Unassembled WGS sequence"/>
</dbReference>
<accession>A0AA37D0T0</accession>
<organism evidence="2 3">
    <name type="scientific">Aeromonas caviae</name>
    <name type="common">Aeromonas punctata</name>
    <dbReference type="NCBI Taxonomy" id="648"/>
    <lineage>
        <taxon>Bacteria</taxon>
        <taxon>Pseudomonadati</taxon>
        <taxon>Pseudomonadota</taxon>
        <taxon>Gammaproteobacteria</taxon>
        <taxon>Aeromonadales</taxon>
        <taxon>Aeromonadaceae</taxon>
        <taxon>Aeromonas</taxon>
    </lineage>
</organism>
<name>A0AA37D0T0_AERCA</name>